<evidence type="ECO:0000313" key="2">
    <source>
        <dbReference type="EMBL" id="KAH7987796.1"/>
    </source>
</evidence>
<dbReference type="VEuPathDB" id="VectorBase:LOC119159960"/>
<dbReference type="SUPFAM" id="SSF55486">
    <property type="entry name" value="Metalloproteases ('zincins'), catalytic domain"/>
    <property type="match status" value="1"/>
</dbReference>
<gene>
    <name evidence="2" type="ORF">HPB51_026531</name>
</gene>
<dbReference type="PANTHER" id="PTHR11733">
    <property type="entry name" value="ZINC METALLOPROTEASE FAMILY M13 NEPRILYSIN-RELATED"/>
    <property type="match status" value="1"/>
</dbReference>
<evidence type="ECO:0000313" key="3">
    <source>
        <dbReference type="Proteomes" id="UP000821866"/>
    </source>
</evidence>
<reference evidence="2" key="2">
    <citation type="submission" date="2021-09" db="EMBL/GenBank/DDBJ databases">
        <authorList>
            <person name="Jia N."/>
            <person name="Wang J."/>
            <person name="Shi W."/>
            <person name="Du L."/>
            <person name="Sun Y."/>
            <person name="Zhan W."/>
            <person name="Jiang J."/>
            <person name="Wang Q."/>
            <person name="Zhang B."/>
            <person name="Ji P."/>
            <person name="Sakyi L.B."/>
            <person name="Cui X."/>
            <person name="Yuan T."/>
            <person name="Jiang B."/>
            <person name="Yang W."/>
            <person name="Lam T.T.-Y."/>
            <person name="Chang Q."/>
            <person name="Ding S."/>
            <person name="Wang X."/>
            <person name="Zhu J."/>
            <person name="Ruan X."/>
            <person name="Zhao L."/>
            <person name="Wei J."/>
            <person name="Que T."/>
            <person name="Du C."/>
            <person name="Cheng J."/>
            <person name="Dai P."/>
            <person name="Han X."/>
            <person name="Huang E."/>
            <person name="Gao Y."/>
            <person name="Liu J."/>
            <person name="Shao H."/>
            <person name="Ye R."/>
            <person name="Li L."/>
            <person name="Wei W."/>
            <person name="Wang X."/>
            <person name="Wang C."/>
            <person name="Huo Q."/>
            <person name="Li W."/>
            <person name="Guo W."/>
            <person name="Chen H."/>
            <person name="Chen S."/>
            <person name="Zhou L."/>
            <person name="Zhou L."/>
            <person name="Ni X."/>
            <person name="Tian J."/>
            <person name="Zhou Y."/>
            <person name="Sheng Y."/>
            <person name="Liu T."/>
            <person name="Pan Y."/>
            <person name="Xia L."/>
            <person name="Li J."/>
            <person name="Zhao F."/>
            <person name="Cao W."/>
        </authorList>
    </citation>
    <scope>NUCLEOTIDE SEQUENCE</scope>
    <source>
        <strain evidence="2">Rmic-2018</strain>
        <tissue evidence="2">Larvae</tissue>
    </source>
</reference>
<keyword evidence="3" id="KW-1185">Reference proteome</keyword>
<keyword evidence="1" id="KW-1133">Transmembrane helix</keyword>
<dbReference type="Proteomes" id="UP000821866">
    <property type="component" value="Unassembled WGS sequence"/>
</dbReference>
<dbReference type="PROSITE" id="PS51885">
    <property type="entry name" value="NEPRILYSIN"/>
    <property type="match status" value="1"/>
</dbReference>
<dbReference type="InterPro" id="IPR024079">
    <property type="entry name" value="MetalloPept_cat_dom_sf"/>
</dbReference>
<accession>A0A9J6D2C2</accession>
<reference evidence="2" key="1">
    <citation type="journal article" date="2020" name="Cell">
        <title>Large-Scale Comparative Analyses of Tick Genomes Elucidate Their Genetic Diversity and Vector Capacities.</title>
        <authorList>
            <consortium name="Tick Genome and Microbiome Consortium (TIGMIC)"/>
            <person name="Jia N."/>
            <person name="Wang J."/>
            <person name="Shi W."/>
            <person name="Du L."/>
            <person name="Sun Y."/>
            <person name="Zhan W."/>
            <person name="Jiang J.F."/>
            <person name="Wang Q."/>
            <person name="Zhang B."/>
            <person name="Ji P."/>
            <person name="Bell-Sakyi L."/>
            <person name="Cui X.M."/>
            <person name="Yuan T.T."/>
            <person name="Jiang B.G."/>
            <person name="Yang W.F."/>
            <person name="Lam T.T."/>
            <person name="Chang Q.C."/>
            <person name="Ding S.J."/>
            <person name="Wang X.J."/>
            <person name="Zhu J.G."/>
            <person name="Ruan X.D."/>
            <person name="Zhao L."/>
            <person name="Wei J.T."/>
            <person name="Ye R.Z."/>
            <person name="Que T.C."/>
            <person name="Du C.H."/>
            <person name="Zhou Y.H."/>
            <person name="Cheng J.X."/>
            <person name="Dai P.F."/>
            <person name="Guo W.B."/>
            <person name="Han X.H."/>
            <person name="Huang E.J."/>
            <person name="Li L.F."/>
            <person name="Wei W."/>
            <person name="Gao Y.C."/>
            <person name="Liu J.Z."/>
            <person name="Shao H.Z."/>
            <person name="Wang X."/>
            <person name="Wang C.C."/>
            <person name="Yang T.C."/>
            <person name="Huo Q.B."/>
            <person name="Li W."/>
            <person name="Chen H.Y."/>
            <person name="Chen S.E."/>
            <person name="Zhou L.G."/>
            <person name="Ni X.B."/>
            <person name="Tian J.H."/>
            <person name="Sheng Y."/>
            <person name="Liu T."/>
            <person name="Pan Y.S."/>
            <person name="Xia L.Y."/>
            <person name="Li J."/>
            <person name="Zhao F."/>
            <person name="Cao W.C."/>
        </authorList>
    </citation>
    <scope>NUCLEOTIDE SEQUENCE</scope>
    <source>
        <strain evidence="2">Rmic-2018</strain>
    </source>
</reference>
<protein>
    <recommendedName>
        <fullName evidence="4">Peptidase M13 N-terminal domain-containing protein</fullName>
    </recommendedName>
</protein>
<keyword evidence="1" id="KW-0472">Membrane</keyword>
<dbReference type="GO" id="GO:0016485">
    <property type="term" value="P:protein processing"/>
    <property type="evidence" value="ECO:0007669"/>
    <property type="project" value="TreeGrafter"/>
</dbReference>
<dbReference type="AlphaFoldDB" id="A0A9J6D2C2"/>
<feature type="transmembrane region" description="Helical" evidence="1">
    <location>
        <begin position="31"/>
        <end position="53"/>
    </location>
</feature>
<name>A0A9J6D2C2_RHIMP</name>
<dbReference type="InterPro" id="IPR042089">
    <property type="entry name" value="Peptidase_M13_dom_2"/>
</dbReference>
<evidence type="ECO:0000256" key="1">
    <source>
        <dbReference type="SAM" id="Phobius"/>
    </source>
</evidence>
<dbReference type="PANTHER" id="PTHR11733:SF167">
    <property type="entry name" value="FI17812P1-RELATED"/>
    <property type="match status" value="1"/>
</dbReference>
<dbReference type="InterPro" id="IPR000718">
    <property type="entry name" value="Peptidase_M13"/>
</dbReference>
<dbReference type="Gene3D" id="3.40.390.10">
    <property type="entry name" value="Collagenase (Catalytic Domain)"/>
    <property type="match status" value="1"/>
</dbReference>
<evidence type="ECO:0008006" key="4">
    <source>
        <dbReference type="Google" id="ProtNLM"/>
    </source>
</evidence>
<sequence>MQSIQYPLGYLPDKNQFFDDGECKGPEYHWISVYLVSSLIVGLGLSLCLFVFVSTSSNLLKDVITTRIREKLDYSVDPCEDFYKFVCNTFRGHNEFSQAQDSVRLFTLMRLIVPLIPESNQNSWQKAAGMYHACLNFVSSYEPETQYLANWMRSQNLDFLNQTKLATVNPVDMMVRGSIDLGVKLDFSKEQKKWGDEEHSLQNYVKLFMLFGASPPHDQELASRMKEYEETLSAILKNTLDFNKTMDFIRINELGKQTAPYVTSGVNDGETSELGPHAAAVPLQPPAGIMSALPRSFTARFCLVRSHIHGRWMKKRTGTACRGEQLSMGERESAVGSVAAAAAQRGGDR</sequence>
<dbReference type="GO" id="GO:0004222">
    <property type="term" value="F:metalloendopeptidase activity"/>
    <property type="evidence" value="ECO:0007669"/>
    <property type="project" value="InterPro"/>
</dbReference>
<proteinExistence type="predicted"/>
<organism evidence="2 3">
    <name type="scientific">Rhipicephalus microplus</name>
    <name type="common">Cattle tick</name>
    <name type="synonym">Boophilus microplus</name>
    <dbReference type="NCBI Taxonomy" id="6941"/>
    <lineage>
        <taxon>Eukaryota</taxon>
        <taxon>Metazoa</taxon>
        <taxon>Ecdysozoa</taxon>
        <taxon>Arthropoda</taxon>
        <taxon>Chelicerata</taxon>
        <taxon>Arachnida</taxon>
        <taxon>Acari</taxon>
        <taxon>Parasitiformes</taxon>
        <taxon>Ixodida</taxon>
        <taxon>Ixodoidea</taxon>
        <taxon>Ixodidae</taxon>
        <taxon>Rhipicephalinae</taxon>
        <taxon>Rhipicephalus</taxon>
        <taxon>Boophilus</taxon>
    </lineage>
</organism>
<dbReference type="EMBL" id="JABSTU010000686">
    <property type="protein sequence ID" value="KAH7987796.1"/>
    <property type="molecule type" value="Genomic_DNA"/>
</dbReference>
<dbReference type="Gene3D" id="1.10.1380.10">
    <property type="entry name" value="Neutral endopeptidase , domain2"/>
    <property type="match status" value="1"/>
</dbReference>
<comment type="caution">
    <text evidence="2">The sequence shown here is derived from an EMBL/GenBank/DDBJ whole genome shotgun (WGS) entry which is preliminary data.</text>
</comment>
<dbReference type="GO" id="GO:0005886">
    <property type="term" value="C:plasma membrane"/>
    <property type="evidence" value="ECO:0007669"/>
    <property type="project" value="TreeGrafter"/>
</dbReference>
<keyword evidence="1" id="KW-0812">Transmembrane</keyword>